<feature type="transmembrane region" description="Helical" evidence="1">
    <location>
        <begin position="42"/>
        <end position="61"/>
    </location>
</feature>
<keyword evidence="1" id="KW-0812">Transmembrane</keyword>
<organism evidence="2 3">
    <name type="scientific">Pseudomethylobacillus aquaticus</name>
    <dbReference type="NCBI Taxonomy" id="2676064"/>
    <lineage>
        <taxon>Bacteria</taxon>
        <taxon>Pseudomonadati</taxon>
        <taxon>Pseudomonadota</taxon>
        <taxon>Betaproteobacteria</taxon>
        <taxon>Nitrosomonadales</taxon>
        <taxon>Methylophilaceae</taxon>
        <taxon>Pseudomethylobacillus</taxon>
    </lineage>
</organism>
<keyword evidence="3" id="KW-1185">Reference proteome</keyword>
<protein>
    <submittedName>
        <fullName evidence="2">YeeE/YedE family protein</fullName>
    </submittedName>
</protein>
<proteinExistence type="predicted"/>
<keyword evidence="1" id="KW-1133">Transmembrane helix</keyword>
<comment type="caution">
    <text evidence="2">The sequence shown here is derived from an EMBL/GenBank/DDBJ whole genome shotgun (WGS) entry which is preliminary data.</text>
</comment>
<feature type="transmembrane region" description="Helical" evidence="1">
    <location>
        <begin position="81"/>
        <end position="98"/>
    </location>
</feature>
<dbReference type="EMBL" id="RJVP01000002">
    <property type="protein sequence ID" value="ROH86992.1"/>
    <property type="molecule type" value="Genomic_DNA"/>
</dbReference>
<dbReference type="InterPro" id="IPR046513">
    <property type="entry name" value="DUF6691"/>
</dbReference>
<feature type="transmembrane region" description="Helical" evidence="1">
    <location>
        <begin position="118"/>
        <end position="134"/>
    </location>
</feature>
<dbReference type="AlphaFoldDB" id="A0A3N0V321"/>
<evidence type="ECO:0000313" key="2">
    <source>
        <dbReference type="EMBL" id="ROH86992.1"/>
    </source>
</evidence>
<dbReference type="Proteomes" id="UP000275137">
    <property type="component" value="Unassembled WGS sequence"/>
</dbReference>
<accession>A0A3N0V321</accession>
<keyword evidence="1" id="KW-0472">Membrane</keyword>
<name>A0A3N0V321_9PROT</name>
<dbReference type="Pfam" id="PF20398">
    <property type="entry name" value="DUF6691"/>
    <property type="match status" value="1"/>
</dbReference>
<gene>
    <name evidence="2" type="ORF">ED236_04655</name>
</gene>
<evidence type="ECO:0000256" key="1">
    <source>
        <dbReference type="SAM" id="Phobius"/>
    </source>
</evidence>
<sequence length="140" mass="14638">MNTLITAFIAGLLFGIGLIVSGMTNPAKVIGFLDVTGAWDPSLALVMAGAILVAFPAFRLARGRQQTCLGEPMQLPASSKVDKPLLTGALLFGIGWGLAGYCPGPIVASLATGAEQPWIIFVAMLAGMGLYELYRRVAAR</sequence>
<reference evidence="2 3" key="1">
    <citation type="submission" date="2018-10" db="EMBL/GenBank/DDBJ databases">
        <authorList>
            <person name="Chen W.-M."/>
        </authorList>
    </citation>
    <scope>NUCLEOTIDE SEQUENCE [LARGE SCALE GENOMIC DNA]</scope>
    <source>
        <strain evidence="2 3">H-5</strain>
    </source>
</reference>
<dbReference type="RefSeq" id="WP_123236799.1">
    <property type="nucleotide sequence ID" value="NZ_RJVP01000002.1"/>
</dbReference>
<evidence type="ECO:0000313" key="3">
    <source>
        <dbReference type="Proteomes" id="UP000275137"/>
    </source>
</evidence>